<dbReference type="GO" id="GO:0000329">
    <property type="term" value="C:fungal-type vacuole membrane"/>
    <property type="evidence" value="ECO:0007669"/>
    <property type="project" value="TreeGrafter"/>
</dbReference>
<accession>A0A8H7N4G8</accession>
<evidence type="ECO:0000313" key="10">
    <source>
        <dbReference type="EMBL" id="KAF9747236.1"/>
    </source>
</evidence>
<comment type="similarity">
    <text evidence="2">Belongs to the SLC35F solute transporter family.</text>
</comment>
<evidence type="ECO:0000256" key="2">
    <source>
        <dbReference type="ARBA" id="ARBA00007863"/>
    </source>
</evidence>
<evidence type="ECO:0000256" key="4">
    <source>
        <dbReference type="ARBA" id="ARBA00022692"/>
    </source>
</evidence>
<gene>
    <name evidence="10" type="ORF">IM811_002570</name>
</gene>
<reference evidence="10" key="1">
    <citation type="submission" date="2020-10" db="EMBL/GenBank/DDBJ databases">
        <title>High-Quality Genome Resource of Clonostachys rosea strain S41 by Oxford Nanopore Long-Read Sequencing.</title>
        <authorList>
            <person name="Wang H."/>
        </authorList>
    </citation>
    <scope>NUCLEOTIDE SEQUENCE</scope>
    <source>
        <strain evidence="10">S41</strain>
    </source>
</reference>
<feature type="transmembrane region" description="Helical" evidence="8">
    <location>
        <begin position="279"/>
        <end position="300"/>
    </location>
</feature>
<evidence type="ECO:0000256" key="1">
    <source>
        <dbReference type="ARBA" id="ARBA00004141"/>
    </source>
</evidence>
<feature type="transmembrane region" description="Helical" evidence="8">
    <location>
        <begin position="184"/>
        <end position="202"/>
    </location>
</feature>
<evidence type="ECO:0000256" key="7">
    <source>
        <dbReference type="SAM" id="MobiDB-lite"/>
    </source>
</evidence>
<dbReference type="InterPro" id="IPR037185">
    <property type="entry name" value="EmrE-like"/>
</dbReference>
<name>A0A8H7N4G8_BIOOC</name>
<feature type="transmembrane region" description="Helical" evidence="8">
    <location>
        <begin position="60"/>
        <end position="79"/>
    </location>
</feature>
<feature type="region of interest" description="Disordered" evidence="7">
    <location>
        <begin position="428"/>
        <end position="448"/>
    </location>
</feature>
<keyword evidence="3" id="KW-0813">Transport</keyword>
<keyword evidence="4 8" id="KW-0812">Transmembrane</keyword>
<dbReference type="InterPro" id="IPR009262">
    <property type="entry name" value="SLC35_F1/F2/F6"/>
</dbReference>
<feature type="transmembrane region" description="Helical" evidence="8">
    <location>
        <begin position="312"/>
        <end position="336"/>
    </location>
</feature>
<dbReference type="GO" id="GO:0022857">
    <property type="term" value="F:transmembrane transporter activity"/>
    <property type="evidence" value="ECO:0007669"/>
    <property type="project" value="InterPro"/>
</dbReference>
<dbReference type="PANTHER" id="PTHR23051:SF0">
    <property type="entry name" value="SOLUTE CARRIER FAMILY 35 MEMBER F5"/>
    <property type="match status" value="1"/>
</dbReference>
<evidence type="ECO:0000313" key="11">
    <source>
        <dbReference type="Proteomes" id="UP000616885"/>
    </source>
</evidence>
<keyword evidence="5 8" id="KW-1133">Transmembrane helix</keyword>
<feature type="domain" description="DUF3955" evidence="9">
    <location>
        <begin position="59"/>
        <end position="110"/>
    </location>
</feature>
<feature type="transmembrane region" description="Helical" evidence="8">
    <location>
        <begin position="91"/>
        <end position="110"/>
    </location>
</feature>
<feature type="region of interest" description="Disordered" evidence="7">
    <location>
        <begin position="1"/>
        <end position="20"/>
    </location>
</feature>
<sequence>MAAASGAEFQEGPVHLGDRRFSDDATDLAASIGSSARLRPTAPAPPGGIRSRLGIARRTLGLGLLMVTVCLWTASNFLASTIFSDGTYDKPFFVVYANSSLFALSMLPRFTKYLIRNGFRGLQHDLGQMWHEQRHGKSASKTVEDVNADETVGERLLVEEDDELGRSVELSGVIPQEKLDVRETAMLSLEFSMLWFLANYFASACLQHTSVASATILSSTSSVWTLIFCAVFVVERFTLRKLIGVLASLAGIALVSTVDLSGGSDQDRGSFPHKSTTEIAVGDFMALIGAVIYGLYVTVMKRRVGNEDRVDMRLFFGLVGVWTLLLFWPLFFVLHWTNIEPFALPPSARVWGIIFGNSLASFISDISWAFAMLMTTPLVVTVGISLTIPLSLIGEMIQYGQYASFLYWIGAAIVLLSFVFVSHESKDEPEKGTAIEIGPRRDAAQEEA</sequence>
<dbReference type="Pfam" id="PF13127">
    <property type="entry name" value="DUF3955"/>
    <property type="match status" value="1"/>
</dbReference>
<dbReference type="InterPro" id="IPR025016">
    <property type="entry name" value="DUF3955"/>
</dbReference>
<feature type="transmembrane region" description="Helical" evidence="8">
    <location>
        <begin position="214"/>
        <end position="234"/>
    </location>
</feature>
<evidence type="ECO:0000256" key="8">
    <source>
        <dbReference type="SAM" id="Phobius"/>
    </source>
</evidence>
<keyword evidence="6 8" id="KW-0472">Membrane</keyword>
<organism evidence="10 11">
    <name type="scientific">Bionectria ochroleuca</name>
    <name type="common">Gliocladium roseum</name>
    <dbReference type="NCBI Taxonomy" id="29856"/>
    <lineage>
        <taxon>Eukaryota</taxon>
        <taxon>Fungi</taxon>
        <taxon>Dikarya</taxon>
        <taxon>Ascomycota</taxon>
        <taxon>Pezizomycotina</taxon>
        <taxon>Sordariomycetes</taxon>
        <taxon>Hypocreomycetidae</taxon>
        <taxon>Hypocreales</taxon>
        <taxon>Bionectriaceae</taxon>
        <taxon>Clonostachys</taxon>
    </lineage>
</organism>
<dbReference type="SUPFAM" id="SSF103481">
    <property type="entry name" value="Multidrug resistance efflux transporter EmrE"/>
    <property type="match status" value="1"/>
</dbReference>
<evidence type="ECO:0000256" key="3">
    <source>
        <dbReference type="ARBA" id="ARBA00022448"/>
    </source>
</evidence>
<evidence type="ECO:0000259" key="9">
    <source>
        <dbReference type="Pfam" id="PF13127"/>
    </source>
</evidence>
<feature type="transmembrane region" description="Helical" evidence="8">
    <location>
        <begin position="378"/>
        <end position="399"/>
    </location>
</feature>
<comment type="caution">
    <text evidence="10">The sequence shown here is derived from an EMBL/GenBank/DDBJ whole genome shotgun (WGS) entry which is preliminary data.</text>
</comment>
<evidence type="ECO:0000256" key="5">
    <source>
        <dbReference type="ARBA" id="ARBA00022989"/>
    </source>
</evidence>
<protein>
    <recommendedName>
        <fullName evidence="9">DUF3955 domain-containing protein</fullName>
    </recommendedName>
</protein>
<dbReference type="Proteomes" id="UP000616885">
    <property type="component" value="Unassembled WGS sequence"/>
</dbReference>
<proteinExistence type="inferred from homology"/>
<dbReference type="EMBL" id="JADCTT010000010">
    <property type="protein sequence ID" value="KAF9747236.1"/>
    <property type="molecule type" value="Genomic_DNA"/>
</dbReference>
<feature type="transmembrane region" description="Helical" evidence="8">
    <location>
        <begin position="241"/>
        <end position="259"/>
    </location>
</feature>
<dbReference type="AlphaFoldDB" id="A0A8H7N4G8"/>
<feature type="transmembrane region" description="Helical" evidence="8">
    <location>
        <begin position="405"/>
        <end position="421"/>
    </location>
</feature>
<dbReference type="PANTHER" id="PTHR23051">
    <property type="entry name" value="SOLUTE CARRIER FAMILY 35, MEMBER F5"/>
    <property type="match status" value="1"/>
</dbReference>
<dbReference type="Pfam" id="PF06027">
    <property type="entry name" value="SLC35F"/>
    <property type="match status" value="1"/>
</dbReference>
<comment type="subcellular location">
    <subcellularLocation>
        <location evidence="1">Membrane</location>
        <topology evidence="1">Multi-pass membrane protein</topology>
    </subcellularLocation>
</comment>
<evidence type="ECO:0000256" key="6">
    <source>
        <dbReference type="ARBA" id="ARBA00023136"/>
    </source>
</evidence>